<dbReference type="Gene3D" id="3.20.20.10">
    <property type="entry name" value="Alanine racemase"/>
    <property type="match status" value="1"/>
</dbReference>
<evidence type="ECO:0000313" key="8">
    <source>
        <dbReference type="Proteomes" id="UP001071230"/>
    </source>
</evidence>
<feature type="modified residue" description="N6-(pyridoxal phosphate)lysine" evidence="2 3">
    <location>
        <position position="35"/>
    </location>
</feature>
<protein>
    <recommendedName>
        <fullName evidence="2">Pyridoxal phosphate homeostasis protein</fullName>
        <shortName evidence="2">PLP homeostasis protein</shortName>
    </recommendedName>
</protein>
<feature type="domain" description="Alanine racemase N-terminal" evidence="5">
    <location>
        <begin position="6"/>
        <end position="226"/>
    </location>
</feature>
<dbReference type="NCBIfam" id="TIGR00044">
    <property type="entry name" value="YggS family pyridoxal phosphate-dependent enzyme"/>
    <property type="match status" value="1"/>
</dbReference>
<dbReference type="RefSeq" id="WP_240986178.1">
    <property type="nucleotide sequence ID" value="NZ_CDGJ01000003.1"/>
</dbReference>
<keyword evidence="6" id="KW-0413">Isomerase</keyword>
<evidence type="ECO:0000259" key="5">
    <source>
        <dbReference type="Pfam" id="PF01168"/>
    </source>
</evidence>
<reference evidence="6" key="2">
    <citation type="submission" date="2020-01" db="EMBL/GenBank/DDBJ databases">
        <authorList>
            <person name="Hornung B."/>
        </authorList>
    </citation>
    <scope>NUCLEOTIDE SEQUENCE</scope>
    <source>
        <strain evidence="6">PacBioINE</strain>
    </source>
</reference>
<dbReference type="Proteomes" id="UP000836597">
    <property type="component" value="Chromosome"/>
</dbReference>
<name>A0A8S0VYB7_9FIRM</name>
<evidence type="ECO:0000256" key="2">
    <source>
        <dbReference type="HAMAP-Rule" id="MF_02087"/>
    </source>
</evidence>
<reference evidence="7" key="1">
    <citation type="submission" date="2014-11" db="EMBL/GenBank/DDBJ databases">
        <authorList>
            <person name="Hornung B.V."/>
        </authorList>
    </citation>
    <scope>NUCLEOTIDE SEQUENCE</scope>
    <source>
        <strain evidence="7">INE</strain>
    </source>
</reference>
<dbReference type="HAMAP" id="MF_02087">
    <property type="entry name" value="PLP_homeostasis"/>
    <property type="match status" value="1"/>
</dbReference>
<dbReference type="KEGG" id="aacx:DEACI_3696"/>
<dbReference type="AlphaFoldDB" id="A0A8S0VYB7"/>
<evidence type="ECO:0000313" key="6">
    <source>
        <dbReference type="EMBL" id="CAA7602873.1"/>
    </source>
</evidence>
<dbReference type="CDD" id="cd00635">
    <property type="entry name" value="PLPDE_III_YBL036c_like"/>
    <property type="match status" value="1"/>
</dbReference>
<sequence length="228" mass="25431">MGVAENLAQVQRRVALAAAKAGRGPAEVKLLAVSKTMPRESIEEAYRAGQRLFAENRVQEWLVKEPQLPPDCEWHLIGRMQTNKVKYLTQRITLIHSLDRLGLLQALEHHGDKAGYTARVLVQVNVARDPAKAGLLPEETADFLDLIPDHPHVQVLGFMTIGALGASLAETRGFFRELRLLAEKVQTRVRPGVVPRELSMGMSQDFEIAVEEGATMVRIGREIFGQRR</sequence>
<dbReference type="InterPro" id="IPR029066">
    <property type="entry name" value="PLP-binding_barrel"/>
</dbReference>
<evidence type="ECO:0000256" key="1">
    <source>
        <dbReference type="ARBA" id="ARBA00022898"/>
    </source>
</evidence>
<dbReference type="PIRSF" id="PIRSF004848">
    <property type="entry name" value="YBL036c_PLPDEIII"/>
    <property type="match status" value="1"/>
</dbReference>
<evidence type="ECO:0000256" key="3">
    <source>
        <dbReference type="PIRSR" id="PIRSR004848-1"/>
    </source>
</evidence>
<keyword evidence="8" id="KW-1185">Reference proteome</keyword>
<dbReference type="InterPro" id="IPR001608">
    <property type="entry name" value="Ala_racemase_N"/>
</dbReference>
<comment type="similarity">
    <text evidence="2 4">Belongs to the pyridoxal phosphate-binding protein YggS/PROSC family.</text>
</comment>
<dbReference type="EMBL" id="CDGJ01000003">
    <property type="protein sequence ID" value="CEJ05754.1"/>
    <property type="molecule type" value="Genomic_DNA"/>
</dbReference>
<evidence type="ECO:0000313" key="7">
    <source>
        <dbReference type="EMBL" id="CEJ05754.1"/>
    </source>
</evidence>
<dbReference type="PANTHER" id="PTHR10146">
    <property type="entry name" value="PROLINE SYNTHETASE CO-TRANSCRIBED BACTERIAL HOMOLOG PROTEIN"/>
    <property type="match status" value="1"/>
</dbReference>
<proteinExistence type="inferred from homology"/>
<dbReference type="Proteomes" id="UP001071230">
    <property type="component" value="Unassembled WGS sequence"/>
</dbReference>
<dbReference type="EMBL" id="LR746496">
    <property type="protein sequence ID" value="CAA7602873.1"/>
    <property type="molecule type" value="Genomic_DNA"/>
</dbReference>
<comment type="function">
    <text evidence="2">Pyridoxal 5'-phosphate (PLP)-binding protein, which is involved in PLP homeostasis.</text>
</comment>
<dbReference type="InterPro" id="IPR011078">
    <property type="entry name" value="PyrdxlP_homeostasis"/>
</dbReference>
<dbReference type="PANTHER" id="PTHR10146:SF14">
    <property type="entry name" value="PYRIDOXAL PHOSPHATE HOMEOSTASIS PROTEIN"/>
    <property type="match status" value="1"/>
</dbReference>
<dbReference type="Pfam" id="PF01168">
    <property type="entry name" value="Ala_racemase_N"/>
    <property type="match status" value="1"/>
</dbReference>
<evidence type="ECO:0000256" key="4">
    <source>
        <dbReference type="RuleBase" id="RU004514"/>
    </source>
</evidence>
<dbReference type="GO" id="GO:0030170">
    <property type="term" value="F:pyridoxal phosphate binding"/>
    <property type="evidence" value="ECO:0007669"/>
    <property type="project" value="UniProtKB-UniRule"/>
</dbReference>
<dbReference type="GO" id="GO:0016853">
    <property type="term" value="F:isomerase activity"/>
    <property type="evidence" value="ECO:0007669"/>
    <property type="project" value="UniProtKB-KW"/>
</dbReference>
<gene>
    <name evidence="7" type="ORF">DEACI_0174</name>
    <name evidence="6" type="ORF">DEACI_3696</name>
</gene>
<keyword evidence="1 2" id="KW-0663">Pyridoxal phosphate</keyword>
<dbReference type="SUPFAM" id="SSF51419">
    <property type="entry name" value="PLP-binding barrel"/>
    <property type="match status" value="1"/>
</dbReference>
<comment type="cofactor">
    <cofactor evidence="3">
        <name>pyridoxal 5'-phosphate</name>
        <dbReference type="ChEBI" id="CHEBI:597326"/>
    </cofactor>
</comment>
<accession>A0A8S0VYB7</accession>
<organism evidence="6">
    <name type="scientific">Acididesulfobacillus acetoxydans</name>
    <dbReference type="NCBI Taxonomy" id="1561005"/>
    <lineage>
        <taxon>Bacteria</taxon>
        <taxon>Bacillati</taxon>
        <taxon>Bacillota</taxon>
        <taxon>Clostridia</taxon>
        <taxon>Eubacteriales</taxon>
        <taxon>Peptococcaceae</taxon>
        <taxon>Acididesulfobacillus</taxon>
    </lineage>
</organism>
<dbReference type="FunFam" id="3.20.20.10:FF:000018">
    <property type="entry name" value="Pyridoxal phosphate homeostasis protein"/>
    <property type="match status" value="1"/>
</dbReference>